<sequence>MYSLRRLKHLIFYLILLKYLRQMAGSSSLPSLQSASPSHFQESCTQRPLDLHLNSSSPHSRAHLTSSLLSPQSSIPSQIVTLGVQFPFAHWNTLGRQILVGQLDDSSEPSLQSFSPSHLCIIFLCNISVN</sequence>
<evidence type="ECO:0000256" key="1">
    <source>
        <dbReference type="SAM" id="SignalP"/>
    </source>
</evidence>
<reference evidence="2 3" key="1">
    <citation type="submission" date="2023-03" db="EMBL/GenBank/DDBJ databases">
        <title>High recombination rates correlate with genetic variation in Cardiocondyla obscurior ants.</title>
        <authorList>
            <person name="Errbii M."/>
        </authorList>
    </citation>
    <scope>NUCLEOTIDE SEQUENCE [LARGE SCALE GENOMIC DNA]</scope>
    <source>
        <strain evidence="2">Alpha-2009</strain>
        <tissue evidence="2">Whole body</tissue>
    </source>
</reference>
<comment type="caution">
    <text evidence="2">The sequence shown here is derived from an EMBL/GenBank/DDBJ whole genome shotgun (WGS) entry which is preliminary data.</text>
</comment>
<protein>
    <submittedName>
        <fullName evidence="2">Uncharacterized protein</fullName>
    </submittedName>
</protein>
<dbReference type="EMBL" id="JADYXP020000014">
    <property type="protein sequence ID" value="KAL0109756.1"/>
    <property type="molecule type" value="Genomic_DNA"/>
</dbReference>
<feature type="chain" id="PRO_5043407995" evidence="1">
    <location>
        <begin position="26"/>
        <end position="130"/>
    </location>
</feature>
<feature type="signal peptide" evidence="1">
    <location>
        <begin position="1"/>
        <end position="25"/>
    </location>
</feature>
<evidence type="ECO:0000313" key="3">
    <source>
        <dbReference type="Proteomes" id="UP001430953"/>
    </source>
</evidence>
<dbReference type="AlphaFoldDB" id="A0AAW2F5F3"/>
<keyword evidence="3" id="KW-1185">Reference proteome</keyword>
<dbReference type="Proteomes" id="UP001430953">
    <property type="component" value="Unassembled WGS sequence"/>
</dbReference>
<proteinExistence type="predicted"/>
<name>A0AAW2F5F3_9HYME</name>
<gene>
    <name evidence="2" type="ORF">PUN28_013429</name>
</gene>
<keyword evidence="1" id="KW-0732">Signal</keyword>
<organism evidence="2 3">
    <name type="scientific">Cardiocondyla obscurior</name>
    <dbReference type="NCBI Taxonomy" id="286306"/>
    <lineage>
        <taxon>Eukaryota</taxon>
        <taxon>Metazoa</taxon>
        <taxon>Ecdysozoa</taxon>
        <taxon>Arthropoda</taxon>
        <taxon>Hexapoda</taxon>
        <taxon>Insecta</taxon>
        <taxon>Pterygota</taxon>
        <taxon>Neoptera</taxon>
        <taxon>Endopterygota</taxon>
        <taxon>Hymenoptera</taxon>
        <taxon>Apocrita</taxon>
        <taxon>Aculeata</taxon>
        <taxon>Formicoidea</taxon>
        <taxon>Formicidae</taxon>
        <taxon>Myrmicinae</taxon>
        <taxon>Cardiocondyla</taxon>
    </lineage>
</organism>
<evidence type="ECO:0000313" key="2">
    <source>
        <dbReference type="EMBL" id="KAL0109756.1"/>
    </source>
</evidence>
<accession>A0AAW2F5F3</accession>